<protein>
    <submittedName>
        <fullName evidence="1">Uncharacterized protein</fullName>
    </submittedName>
</protein>
<name>A0AAW9H8T0_9GAMM</name>
<accession>A0AAW9H8T0</accession>
<reference evidence="1" key="1">
    <citation type="submission" date="2023-11" db="EMBL/GenBank/DDBJ databases">
        <title>Comparative genomics revealed phylogeny of phytopathogenic Pectobacterium aroidearum based on whole-genome sequencing and function of putative horizontal acquire islands in P. aroidearum PccS1.</title>
        <authorList>
            <person name="Fan J."/>
            <person name="Yang L."/>
        </authorList>
    </citation>
    <scope>NUCLEOTIDE SEQUENCE</scope>
    <source>
        <strain evidence="1">NJAU140</strain>
    </source>
</reference>
<dbReference type="AlphaFoldDB" id="A0AAW9H8T0"/>
<comment type="caution">
    <text evidence="1">The sequence shown here is derived from an EMBL/GenBank/DDBJ whole genome shotgun (WGS) entry which is preliminary data.</text>
</comment>
<dbReference type="Proteomes" id="UP001269968">
    <property type="component" value="Unassembled WGS sequence"/>
</dbReference>
<dbReference type="EMBL" id="JAXHOZ010000096">
    <property type="protein sequence ID" value="MDY4380527.1"/>
    <property type="molecule type" value="Genomic_DNA"/>
</dbReference>
<dbReference type="RefSeq" id="WP_240354443.1">
    <property type="nucleotide sequence ID" value="NZ_JACGEP010000101.1"/>
</dbReference>
<evidence type="ECO:0000313" key="2">
    <source>
        <dbReference type="Proteomes" id="UP001269968"/>
    </source>
</evidence>
<organism evidence="1 2">
    <name type="scientific">Pectobacterium brasiliense</name>
    <dbReference type="NCBI Taxonomy" id="180957"/>
    <lineage>
        <taxon>Bacteria</taxon>
        <taxon>Pseudomonadati</taxon>
        <taxon>Pseudomonadota</taxon>
        <taxon>Gammaproteobacteria</taxon>
        <taxon>Enterobacterales</taxon>
        <taxon>Pectobacteriaceae</taxon>
        <taxon>Pectobacterium</taxon>
    </lineage>
</organism>
<proteinExistence type="predicted"/>
<evidence type="ECO:0000313" key="1">
    <source>
        <dbReference type="EMBL" id="MDY4380527.1"/>
    </source>
</evidence>
<sequence length="132" mass="14901">MMINNVNVNLLVDGKETLGTMILKKDSSCMMTLLISGEVIEESQGNDFFSCLCDLRDKVKNITFLCKGAKKNVYPSRMARQMANGIKAYELTLGRQAERGDLVGIFDYEVEDLVSPDEQKEYFDKWISSLGK</sequence>
<gene>
    <name evidence="1" type="ORF">SOV92_22425</name>
</gene>